<dbReference type="PANTHER" id="PTHR21496:SF23">
    <property type="entry name" value="3-PHENYLPROPIONATE_CINNAMIC ACID DIOXYGENASE FERREDOXIN SUBUNIT"/>
    <property type="match status" value="1"/>
</dbReference>
<dbReference type="GO" id="GO:0051537">
    <property type="term" value="F:2 iron, 2 sulfur cluster binding"/>
    <property type="evidence" value="ECO:0007669"/>
    <property type="project" value="UniProtKB-KW"/>
</dbReference>
<keyword evidence="8" id="KW-0223">Dioxygenase</keyword>
<dbReference type="EMBL" id="REFR01000009">
    <property type="protein sequence ID" value="RMB12103.1"/>
    <property type="molecule type" value="Genomic_DNA"/>
</dbReference>
<protein>
    <submittedName>
        <fullName evidence="8">3-phenylpropionate/trans-cinnamate dioxygenase ferredoxin subunit</fullName>
    </submittedName>
</protein>
<dbReference type="InParanoid" id="A0A3M0D766"/>
<keyword evidence="3" id="KW-0560">Oxidoreductase</keyword>
<evidence type="ECO:0000256" key="4">
    <source>
        <dbReference type="ARBA" id="ARBA00023004"/>
    </source>
</evidence>
<keyword evidence="4" id="KW-0408">Iron</keyword>
<accession>A0A3M0D766</accession>
<reference evidence="8 9" key="1">
    <citation type="submission" date="2018-10" db="EMBL/GenBank/DDBJ databases">
        <title>Genomic Encyclopedia of Archaeal and Bacterial Type Strains, Phase II (KMG-II): from individual species to whole genera.</title>
        <authorList>
            <person name="Goeker M."/>
        </authorList>
    </citation>
    <scope>NUCLEOTIDE SEQUENCE [LARGE SCALE GENOMIC DNA]</scope>
    <source>
        <strain evidence="8 9">DSM 25217</strain>
    </source>
</reference>
<dbReference type="InterPro" id="IPR017941">
    <property type="entry name" value="Rieske_2Fe-2S"/>
</dbReference>
<evidence type="ECO:0000313" key="8">
    <source>
        <dbReference type="EMBL" id="RMB12103.1"/>
    </source>
</evidence>
<dbReference type="InterPro" id="IPR036922">
    <property type="entry name" value="Rieske_2Fe-2S_sf"/>
</dbReference>
<dbReference type="PANTHER" id="PTHR21496">
    <property type="entry name" value="FERREDOXIN-RELATED"/>
    <property type="match status" value="1"/>
</dbReference>
<dbReference type="InterPro" id="IPR012748">
    <property type="entry name" value="Rieske-like_NirD"/>
</dbReference>
<evidence type="ECO:0000256" key="5">
    <source>
        <dbReference type="ARBA" id="ARBA00023014"/>
    </source>
</evidence>
<evidence type="ECO:0000256" key="1">
    <source>
        <dbReference type="ARBA" id="ARBA00022714"/>
    </source>
</evidence>
<dbReference type="AlphaFoldDB" id="A0A3M0D766"/>
<evidence type="ECO:0000256" key="2">
    <source>
        <dbReference type="ARBA" id="ARBA00022723"/>
    </source>
</evidence>
<dbReference type="Proteomes" id="UP000271227">
    <property type="component" value="Unassembled WGS sequence"/>
</dbReference>
<keyword evidence="2" id="KW-0479">Metal-binding</keyword>
<dbReference type="SUPFAM" id="SSF50022">
    <property type="entry name" value="ISP domain"/>
    <property type="match status" value="1"/>
</dbReference>
<comment type="caution">
    <text evidence="8">The sequence shown here is derived from an EMBL/GenBank/DDBJ whole genome shotgun (WGS) entry which is preliminary data.</text>
</comment>
<dbReference type="GO" id="GO:0042128">
    <property type="term" value="P:nitrate assimilation"/>
    <property type="evidence" value="ECO:0007669"/>
    <property type="project" value="UniProtKB-KW"/>
</dbReference>
<dbReference type="RefSeq" id="WP_211332044.1">
    <property type="nucleotide sequence ID" value="NZ_REFR01000009.1"/>
</dbReference>
<evidence type="ECO:0000256" key="6">
    <source>
        <dbReference type="ARBA" id="ARBA00023063"/>
    </source>
</evidence>
<dbReference type="GO" id="GO:0008942">
    <property type="term" value="F:nitrite reductase [NAD(P)H] activity"/>
    <property type="evidence" value="ECO:0007669"/>
    <property type="project" value="InterPro"/>
</dbReference>
<evidence type="ECO:0000256" key="3">
    <source>
        <dbReference type="ARBA" id="ARBA00023002"/>
    </source>
</evidence>
<keyword evidence="5" id="KW-0411">Iron-sulfur</keyword>
<keyword evidence="9" id="KW-1185">Reference proteome</keyword>
<keyword evidence="6" id="KW-0534">Nitrate assimilation</keyword>
<dbReference type="Gene3D" id="2.102.10.10">
    <property type="entry name" value="Rieske [2Fe-2S] iron-sulphur domain"/>
    <property type="match status" value="1"/>
</dbReference>
<evidence type="ECO:0000313" key="9">
    <source>
        <dbReference type="Proteomes" id="UP000271227"/>
    </source>
</evidence>
<feature type="domain" description="Rieske" evidence="7">
    <location>
        <begin position="6"/>
        <end position="101"/>
    </location>
</feature>
<sequence length="110" mass="12072">MSGVFHKICAEDDIAENGDRAVTLEGTDILICRTREGVFAVENKCTHQLQKLEGGKIRGCFIFCPLHGQRFNLKDGSPIGKLTDVPLKTFPVKCEEGAVWVSPEPRGGQD</sequence>
<name>A0A3M0D766_9PROT</name>
<evidence type="ECO:0000259" key="7">
    <source>
        <dbReference type="PROSITE" id="PS51296"/>
    </source>
</evidence>
<keyword evidence="1" id="KW-0001">2Fe-2S</keyword>
<organism evidence="8 9">
    <name type="scientific">Eilatimonas milleporae</name>
    <dbReference type="NCBI Taxonomy" id="911205"/>
    <lineage>
        <taxon>Bacteria</taxon>
        <taxon>Pseudomonadati</taxon>
        <taxon>Pseudomonadota</taxon>
        <taxon>Alphaproteobacteria</taxon>
        <taxon>Kordiimonadales</taxon>
        <taxon>Kordiimonadaceae</taxon>
        <taxon>Eilatimonas</taxon>
    </lineage>
</organism>
<dbReference type="GO" id="GO:0051213">
    <property type="term" value="F:dioxygenase activity"/>
    <property type="evidence" value="ECO:0007669"/>
    <property type="project" value="UniProtKB-KW"/>
</dbReference>
<dbReference type="GO" id="GO:0046872">
    <property type="term" value="F:metal ion binding"/>
    <property type="evidence" value="ECO:0007669"/>
    <property type="project" value="UniProtKB-KW"/>
</dbReference>
<proteinExistence type="predicted"/>
<dbReference type="PROSITE" id="PS51296">
    <property type="entry name" value="RIESKE"/>
    <property type="match status" value="1"/>
</dbReference>
<gene>
    <name evidence="8" type="ORF">BXY39_0593</name>
</gene>
<dbReference type="Pfam" id="PF13806">
    <property type="entry name" value="Rieske_2"/>
    <property type="match status" value="1"/>
</dbReference>